<gene>
    <name evidence="2" type="ORF">AMATHDRAFT_152856</name>
</gene>
<reference evidence="2 3" key="1">
    <citation type="submission" date="2014-02" db="EMBL/GenBank/DDBJ databases">
        <title>Transposable element dynamics among asymbiotic and ectomycorrhizal Amanita fungi.</title>
        <authorList>
            <consortium name="DOE Joint Genome Institute"/>
            <person name="Hess J."/>
            <person name="Skrede I."/>
            <person name="Wolfe B."/>
            <person name="LaButti K."/>
            <person name="Ohm R.A."/>
            <person name="Grigoriev I.V."/>
            <person name="Pringle A."/>
        </authorList>
    </citation>
    <scope>NUCLEOTIDE SEQUENCE [LARGE SCALE GENOMIC DNA]</scope>
    <source>
        <strain evidence="2 3">SKay4041</strain>
    </source>
</reference>
<organism evidence="2 3">
    <name type="scientific">Amanita thiersii Skay4041</name>
    <dbReference type="NCBI Taxonomy" id="703135"/>
    <lineage>
        <taxon>Eukaryota</taxon>
        <taxon>Fungi</taxon>
        <taxon>Dikarya</taxon>
        <taxon>Basidiomycota</taxon>
        <taxon>Agaricomycotina</taxon>
        <taxon>Agaricomycetes</taxon>
        <taxon>Agaricomycetidae</taxon>
        <taxon>Agaricales</taxon>
        <taxon>Pluteineae</taxon>
        <taxon>Amanitaceae</taxon>
        <taxon>Amanita</taxon>
    </lineage>
</organism>
<evidence type="ECO:0000313" key="2">
    <source>
        <dbReference type="EMBL" id="PFH47151.1"/>
    </source>
</evidence>
<dbReference type="OrthoDB" id="2564904at2759"/>
<dbReference type="STRING" id="703135.A0A2A9NFW6"/>
<evidence type="ECO:0000256" key="1">
    <source>
        <dbReference type="SAM" id="SignalP"/>
    </source>
</evidence>
<sequence length="265" mass="29317">MLTQRTLYVLPLIAAYVATVSSQQPPYLPPGVLASGTMGLTNPPRPTMNTAINQTSMARLITANSIEDFCIFGPPTLQPISDSETFVVAWCTLPRNNARLIPDGTFTGLSFLKTDMYIQIMGYGNLTQLNIPYGDYGGELDPHGAYGTGNPIGGNVTSNISGTDLNYQEWMLFISFEKFCLRICTNANATYSAPYMCWHQLDIMGCEFVMPGNYKFNGTLYDVLYNPILPFFFLPHTSVFFILPAKPVKLMSLVGIKRPPLHSHS</sequence>
<dbReference type="AlphaFoldDB" id="A0A2A9NFW6"/>
<dbReference type="Proteomes" id="UP000242287">
    <property type="component" value="Unassembled WGS sequence"/>
</dbReference>
<keyword evidence="3" id="KW-1185">Reference proteome</keyword>
<proteinExistence type="predicted"/>
<feature type="chain" id="PRO_5012586319" evidence="1">
    <location>
        <begin position="23"/>
        <end position="265"/>
    </location>
</feature>
<keyword evidence="1" id="KW-0732">Signal</keyword>
<evidence type="ECO:0000313" key="3">
    <source>
        <dbReference type="Proteomes" id="UP000242287"/>
    </source>
</evidence>
<accession>A0A2A9NFW6</accession>
<feature type="signal peptide" evidence="1">
    <location>
        <begin position="1"/>
        <end position="22"/>
    </location>
</feature>
<dbReference type="EMBL" id="KZ302131">
    <property type="protein sequence ID" value="PFH47151.1"/>
    <property type="molecule type" value="Genomic_DNA"/>
</dbReference>
<protein>
    <submittedName>
        <fullName evidence="2">Uncharacterized protein</fullName>
    </submittedName>
</protein>
<name>A0A2A9NFW6_9AGAR</name>